<evidence type="ECO:0000256" key="1">
    <source>
        <dbReference type="ARBA" id="ARBA00005510"/>
    </source>
</evidence>
<feature type="domain" description="BHLH" evidence="6">
    <location>
        <begin position="316"/>
        <end position="365"/>
    </location>
</feature>
<evidence type="ECO:0000259" key="6">
    <source>
        <dbReference type="PROSITE" id="PS50888"/>
    </source>
</evidence>
<reference evidence="8" key="2">
    <citation type="submission" date="2025-08" db="UniProtKB">
        <authorList>
            <consortium name="RefSeq"/>
        </authorList>
    </citation>
    <scope>IDENTIFICATION</scope>
    <source>
        <tissue evidence="8">Leaf</tissue>
    </source>
</reference>
<dbReference type="InterPro" id="IPR055478">
    <property type="entry name" value="DUF7050"/>
</dbReference>
<protein>
    <submittedName>
        <fullName evidence="8">Transcription factor bHLH041</fullName>
    </submittedName>
</protein>
<dbReference type="GeneID" id="109716601"/>
<dbReference type="InterPro" id="IPR045239">
    <property type="entry name" value="bHLH95_bHLH"/>
</dbReference>
<feature type="region of interest" description="Disordered" evidence="5">
    <location>
        <begin position="177"/>
        <end position="210"/>
    </location>
</feature>
<dbReference type="InterPro" id="IPR011598">
    <property type="entry name" value="bHLH_dom"/>
</dbReference>
<dbReference type="Pfam" id="PF23132">
    <property type="entry name" value="DUF7049"/>
    <property type="match status" value="1"/>
</dbReference>
<keyword evidence="2" id="KW-0805">Transcription regulation</keyword>
<evidence type="ECO:0000256" key="2">
    <source>
        <dbReference type="ARBA" id="ARBA00023015"/>
    </source>
</evidence>
<dbReference type="SUPFAM" id="SSF47459">
    <property type="entry name" value="HLH, helix-loop-helix DNA-binding domain"/>
    <property type="match status" value="1"/>
</dbReference>
<evidence type="ECO:0000256" key="3">
    <source>
        <dbReference type="ARBA" id="ARBA00023163"/>
    </source>
</evidence>
<accession>A0A6P5FPX0</accession>
<proteinExistence type="inferred from homology"/>
<dbReference type="InterPro" id="IPR055477">
    <property type="entry name" value="DUF7049"/>
</dbReference>
<comment type="similarity">
    <text evidence="1">Belongs to the bHLH protein family.</text>
</comment>
<reference evidence="7" key="1">
    <citation type="journal article" date="2015" name="Nat. Genet.">
        <title>The pineapple genome and the evolution of CAM photosynthesis.</title>
        <authorList>
            <person name="Ming R."/>
            <person name="VanBuren R."/>
            <person name="Wai C.M."/>
            <person name="Tang H."/>
            <person name="Schatz M.C."/>
            <person name="Bowers J.E."/>
            <person name="Lyons E."/>
            <person name="Wang M.L."/>
            <person name="Chen J."/>
            <person name="Biggers E."/>
            <person name="Zhang J."/>
            <person name="Huang L."/>
            <person name="Zhang L."/>
            <person name="Miao W."/>
            <person name="Zhang J."/>
            <person name="Ye Z."/>
            <person name="Miao C."/>
            <person name="Lin Z."/>
            <person name="Wang H."/>
            <person name="Zhou H."/>
            <person name="Yim W.C."/>
            <person name="Priest H.D."/>
            <person name="Zheng C."/>
            <person name="Woodhouse M."/>
            <person name="Edger P.P."/>
            <person name="Guyot R."/>
            <person name="Guo H.B."/>
            <person name="Guo H."/>
            <person name="Zheng G."/>
            <person name="Singh R."/>
            <person name="Sharma A."/>
            <person name="Min X."/>
            <person name="Zheng Y."/>
            <person name="Lee H."/>
            <person name="Gurtowski J."/>
            <person name="Sedlazeck F.J."/>
            <person name="Harkess A."/>
            <person name="McKain M.R."/>
            <person name="Liao Z."/>
            <person name="Fang J."/>
            <person name="Liu J."/>
            <person name="Zhang X."/>
            <person name="Zhang Q."/>
            <person name="Hu W."/>
            <person name="Qin Y."/>
            <person name="Wang K."/>
            <person name="Chen L.Y."/>
            <person name="Shirley N."/>
            <person name="Lin Y.R."/>
            <person name="Liu L.Y."/>
            <person name="Hernandez A.G."/>
            <person name="Wright C.L."/>
            <person name="Bulone V."/>
            <person name="Tuskan G.A."/>
            <person name="Heath K."/>
            <person name="Zee F."/>
            <person name="Moore P.H."/>
            <person name="Sunkar R."/>
            <person name="Leebens-Mack J.H."/>
            <person name="Mockler T."/>
            <person name="Bennetzen J.L."/>
            <person name="Freeling M."/>
            <person name="Sankoff D."/>
            <person name="Paterson A.H."/>
            <person name="Zhu X."/>
            <person name="Yang X."/>
            <person name="Smith J.A."/>
            <person name="Cushman J.C."/>
            <person name="Paull R.E."/>
            <person name="Yu Q."/>
        </authorList>
    </citation>
    <scope>NUCLEOTIDE SEQUENCE [LARGE SCALE GENOMIC DNA]</scope>
    <source>
        <strain evidence="7">cv. F153</strain>
    </source>
</reference>
<feature type="coiled-coil region" evidence="4">
    <location>
        <begin position="355"/>
        <end position="382"/>
    </location>
</feature>
<keyword evidence="3" id="KW-0804">Transcription</keyword>
<dbReference type="Proteomes" id="UP000515123">
    <property type="component" value="Linkage group 10"/>
</dbReference>
<keyword evidence="4" id="KW-0175">Coiled coil</keyword>
<dbReference type="InterPro" id="IPR036638">
    <property type="entry name" value="HLH_DNA-bd_sf"/>
</dbReference>
<gene>
    <name evidence="8" type="primary">LOC109716601</name>
</gene>
<dbReference type="PANTHER" id="PTHR46665">
    <property type="entry name" value="TRANSCRIPTION FACTOR BHLH041-RELATED-RELATED"/>
    <property type="match status" value="1"/>
</dbReference>
<feature type="compositionally biased region" description="Low complexity" evidence="5">
    <location>
        <begin position="189"/>
        <end position="201"/>
    </location>
</feature>
<dbReference type="SMART" id="SM00353">
    <property type="entry name" value="HLH"/>
    <property type="match status" value="1"/>
</dbReference>
<organism evidence="7 8">
    <name type="scientific">Ananas comosus</name>
    <name type="common">Pineapple</name>
    <name type="synonym">Ananas ananas</name>
    <dbReference type="NCBI Taxonomy" id="4615"/>
    <lineage>
        <taxon>Eukaryota</taxon>
        <taxon>Viridiplantae</taxon>
        <taxon>Streptophyta</taxon>
        <taxon>Embryophyta</taxon>
        <taxon>Tracheophyta</taxon>
        <taxon>Spermatophyta</taxon>
        <taxon>Magnoliopsida</taxon>
        <taxon>Liliopsida</taxon>
        <taxon>Poales</taxon>
        <taxon>Bromeliaceae</taxon>
        <taxon>Bromelioideae</taxon>
        <taxon>Ananas</taxon>
    </lineage>
</organism>
<dbReference type="OrthoDB" id="5778525at2759"/>
<dbReference type="CDD" id="cd11393">
    <property type="entry name" value="bHLH_AtbHLH_like"/>
    <property type="match status" value="1"/>
</dbReference>
<dbReference type="RefSeq" id="XP_020097722.1">
    <property type="nucleotide sequence ID" value="XM_020242133.1"/>
</dbReference>
<evidence type="ECO:0000313" key="7">
    <source>
        <dbReference type="Proteomes" id="UP000515123"/>
    </source>
</evidence>
<dbReference type="Pfam" id="PF00010">
    <property type="entry name" value="HLH"/>
    <property type="match status" value="1"/>
</dbReference>
<evidence type="ECO:0000256" key="4">
    <source>
        <dbReference type="SAM" id="Coils"/>
    </source>
</evidence>
<dbReference type="Gene3D" id="4.10.280.10">
    <property type="entry name" value="Helix-loop-helix DNA-binding domain"/>
    <property type="match status" value="1"/>
</dbReference>
<name>A0A6P5FPX0_ANACO</name>
<sequence length="501" mass="55824">MDSNHYTEILYYLSPHPHIAHMDSLFLLSTEARKRFLQSVSRILGCSYICLWSPRSTYLICVDCWFHEDDSAQPSSLSKILFDAYRSSPCSIVTGCVPGMAYKDGSPYIELIGSNLVNSASTQVQQQFYQEAGIKTAIFMGCENGEIELGMTTTTTSNSNMQMNIQQVFSEDFIQQSLLGDQPPPPPSSSSLRSLSMGSPPEFSSFKGSTSSFMPPEAYARLPFPTPAADDAAMAQAMLAVISSSPPPSLLYQPPQREQAPRQRAFKAYNAALRPKTDPVKPGVPGQKMIKMAVSMLRRVHMMRFEARMPEPRPTSNQLHHMISERRRREKINESFHALRMLLPPGSKKDKASVLAKTKEYVNTLKAQISELEEKNRMLESQLPPPTEQMKQVDSGDSSNRVEVQISSGSESTSETRQINLNVIVRVECDTIDVLLRILEFLKGNGNINLVSINARSTQPQSNTYASANLTFQVKASDWDEESFKEAVTKVVEGAVARQND</sequence>
<dbReference type="InterPro" id="IPR044658">
    <property type="entry name" value="bHLH92/bHLH041-like"/>
</dbReference>
<dbReference type="Pfam" id="PF23133">
    <property type="entry name" value="DUF7050"/>
    <property type="match status" value="1"/>
</dbReference>
<dbReference type="AlphaFoldDB" id="A0A6P5FPX0"/>
<dbReference type="GO" id="GO:0046983">
    <property type="term" value="F:protein dimerization activity"/>
    <property type="evidence" value="ECO:0007669"/>
    <property type="project" value="InterPro"/>
</dbReference>
<dbReference type="PROSITE" id="PS50888">
    <property type="entry name" value="BHLH"/>
    <property type="match status" value="1"/>
</dbReference>
<evidence type="ECO:0000313" key="8">
    <source>
        <dbReference type="RefSeq" id="XP_020097722.1"/>
    </source>
</evidence>
<keyword evidence="7" id="KW-1185">Reference proteome</keyword>
<dbReference type="PANTHER" id="PTHR46665:SF1">
    <property type="entry name" value="SPERMATOGENESIS- AND OOGENESIS-SPECIFIC BASIC HELIX-LOOP-HELIX-CONTAINING PROTEIN 1"/>
    <property type="match status" value="1"/>
</dbReference>
<evidence type="ECO:0000256" key="5">
    <source>
        <dbReference type="SAM" id="MobiDB-lite"/>
    </source>
</evidence>